<evidence type="ECO:0000313" key="15">
    <source>
        <dbReference type="EMBL" id="SDH12797.1"/>
    </source>
</evidence>
<keyword evidence="6" id="KW-0547">Nucleotide-binding</keyword>
<dbReference type="InterPro" id="IPR015793">
    <property type="entry name" value="Pyrv_Knase_brl"/>
</dbReference>
<organism evidence="15 16">
    <name type="scientific">Pelagibacterium luteolum</name>
    <dbReference type="NCBI Taxonomy" id="440168"/>
    <lineage>
        <taxon>Bacteria</taxon>
        <taxon>Pseudomonadati</taxon>
        <taxon>Pseudomonadota</taxon>
        <taxon>Alphaproteobacteria</taxon>
        <taxon>Hyphomicrobiales</taxon>
        <taxon>Devosiaceae</taxon>
        <taxon>Pelagibacterium</taxon>
    </lineage>
</organism>
<gene>
    <name evidence="15" type="ORF">SAMN04487974_12324</name>
</gene>
<dbReference type="UniPathway" id="UPA00109">
    <property type="reaction ID" value="UER00188"/>
</dbReference>
<dbReference type="SUPFAM" id="SSF51621">
    <property type="entry name" value="Phosphoenolpyruvate/pyruvate domain"/>
    <property type="match status" value="1"/>
</dbReference>
<evidence type="ECO:0000256" key="9">
    <source>
        <dbReference type="ARBA" id="ARBA00022842"/>
    </source>
</evidence>
<keyword evidence="7 12" id="KW-0418">Kinase</keyword>
<comment type="similarity">
    <text evidence="2 12">Belongs to the pyruvate kinase family.</text>
</comment>
<dbReference type="InterPro" id="IPR040442">
    <property type="entry name" value="Pyrv_kinase-like_dom_sf"/>
</dbReference>
<dbReference type="InterPro" id="IPR015806">
    <property type="entry name" value="Pyrv_Knase_insert_dom_sf"/>
</dbReference>
<evidence type="ECO:0000259" key="14">
    <source>
        <dbReference type="Pfam" id="PF00224"/>
    </source>
</evidence>
<dbReference type="GO" id="GO:0004743">
    <property type="term" value="F:pyruvate kinase activity"/>
    <property type="evidence" value="ECO:0007669"/>
    <property type="project" value="UniProtKB-EC"/>
</dbReference>
<evidence type="ECO:0000313" key="16">
    <source>
        <dbReference type="Proteomes" id="UP000199495"/>
    </source>
</evidence>
<dbReference type="EMBL" id="FNCS01000023">
    <property type="protein sequence ID" value="SDH12797.1"/>
    <property type="molecule type" value="Genomic_DNA"/>
</dbReference>
<dbReference type="Gene3D" id="2.40.33.10">
    <property type="entry name" value="PK beta-barrel domain-like"/>
    <property type="match status" value="1"/>
</dbReference>
<evidence type="ECO:0000256" key="8">
    <source>
        <dbReference type="ARBA" id="ARBA00022840"/>
    </source>
</evidence>
<feature type="region of interest" description="Disordered" evidence="13">
    <location>
        <begin position="1"/>
        <end position="23"/>
    </location>
</feature>
<dbReference type="Pfam" id="PF00224">
    <property type="entry name" value="PK"/>
    <property type="match status" value="1"/>
</dbReference>
<dbReference type="PANTHER" id="PTHR11817">
    <property type="entry name" value="PYRUVATE KINASE"/>
    <property type="match status" value="1"/>
</dbReference>
<dbReference type="GO" id="GO:0016301">
    <property type="term" value="F:kinase activity"/>
    <property type="evidence" value="ECO:0007669"/>
    <property type="project" value="UniProtKB-KW"/>
</dbReference>
<protein>
    <recommendedName>
        <fullName evidence="3 12">Pyruvate kinase</fullName>
        <ecNumber evidence="3 12">2.7.1.40</ecNumber>
    </recommendedName>
</protein>
<keyword evidence="5" id="KW-0479">Metal-binding</keyword>
<dbReference type="PRINTS" id="PR01050">
    <property type="entry name" value="PYRUVTKNASE"/>
</dbReference>
<evidence type="ECO:0000256" key="2">
    <source>
        <dbReference type="ARBA" id="ARBA00008663"/>
    </source>
</evidence>
<dbReference type="SUPFAM" id="SSF50800">
    <property type="entry name" value="PK beta-barrel domain-like"/>
    <property type="match status" value="1"/>
</dbReference>
<dbReference type="EC" id="2.7.1.40" evidence="3 12"/>
<keyword evidence="16" id="KW-1185">Reference proteome</keyword>
<proteinExistence type="inferred from homology"/>
<accession>A0A1G7ZW16</accession>
<reference evidence="15 16" key="1">
    <citation type="submission" date="2016-10" db="EMBL/GenBank/DDBJ databases">
        <authorList>
            <person name="de Groot N.N."/>
        </authorList>
    </citation>
    <scope>NUCLEOTIDE SEQUENCE [LARGE SCALE GENOMIC DNA]</scope>
    <source>
        <strain evidence="15 16">CGMCC 1.10267</strain>
    </source>
</reference>
<dbReference type="GO" id="GO:0005524">
    <property type="term" value="F:ATP binding"/>
    <property type="evidence" value="ECO:0007669"/>
    <property type="project" value="UniProtKB-KW"/>
</dbReference>
<evidence type="ECO:0000256" key="6">
    <source>
        <dbReference type="ARBA" id="ARBA00022741"/>
    </source>
</evidence>
<dbReference type="GO" id="GO:0000287">
    <property type="term" value="F:magnesium ion binding"/>
    <property type="evidence" value="ECO:0007669"/>
    <property type="project" value="InterPro"/>
</dbReference>
<evidence type="ECO:0000256" key="5">
    <source>
        <dbReference type="ARBA" id="ARBA00022723"/>
    </source>
</evidence>
<dbReference type="GO" id="GO:0030955">
    <property type="term" value="F:potassium ion binding"/>
    <property type="evidence" value="ECO:0007669"/>
    <property type="project" value="InterPro"/>
</dbReference>
<dbReference type="Proteomes" id="UP000199495">
    <property type="component" value="Unassembled WGS sequence"/>
</dbReference>
<dbReference type="InterPro" id="IPR015813">
    <property type="entry name" value="Pyrv/PenolPyrv_kinase-like_dom"/>
</dbReference>
<dbReference type="Gene3D" id="3.20.20.60">
    <property type="entry name" value="Phosphoenolpyruvate-binding domains"/>
    <property type="match status" value="1"/>
</dbReference>
<evidence type="ECO:0000256" key="1">
    <source>
        <dbReference type="ARBA" id="ARBA00004997"/>
    </source>
</evidence>
<evidence type="ECO:0000256" key="11">
    <source>
        <dbReference type="ARBA" id="ARBA00023317"/>
    </source>
</evidence>
<keyword evidence="11 15" id="KW-0670">Pyruvate</keyword>
<dbReference type="STRING" id="440168.SAMN04487974_12324"/>
<evidence type="ECO:0000256" key="7">
    <source>
        <dbReference type="ARBA" id="ARBA00022777"/>
    </source>
</evidence>
<keyword evidence="9 12" id="KW-0460">Magnesium</keyword>
<evidence type="ECO:0000256" key="13">
    <source>
        <dbReference type="SAM" id="MobiDB-lite"/>
    </source>
</evidence>
<evidence type="ECO:0000256" key="4">
    <source>
        <dbReference type="ARBA" id="ARBA00022679"/>
    </source>
</evidence>
<sequence length="524" mass="57608">MTLNAIQRSSLKRPAAGRTREADRKVSAKRLLSRIVRIRAAVIRESQAIVEDWTPNVARPSFLPGAINLAQYLAFRRHDLSGLQHQLSALGLTSLGRSEGRVMATLDAVCARLTEIAGEPAVSHPVPLAFRNGKRILRREQARIFGSDPHGPGTRIMVTLPTRASEDRALVADIIRAGADCLRINCAHGGPETWAAMIENSRAAAAEQGRTCPILMDIAGPKCRIAEVCAPKKTRLHRGDLLMLAGRMPAQLKAGDIVIRVTFPAVLDQLEVGARVFIDDGRIGARVERIEPDGAMLRVEQARGKGEKLRRKKGLNFPDTALDLPPLTEKDIHDLDFVAENADLVGFSFVQRPSDITLIQRELAARRGGRPVQPLVIKIETALAVRNLPELIVHGAGQQPLAVMIARGDLAVESGFENIGEVQEHILWLCEAAHVPVIWATQVLAGMVEQGAPSRAEVTDAAMAQRAECVMLNKGPFIVEAVRFLDNVLRRMDRHQSKKSARLMPLELWIEPQDARQAREAERR</sequence>
<evidence type="ECO:0000256" key="10">
    <source>
        <dbReference type="ARBA" id="ARBA00023152"/>
    </source>
</evidence>
<feature type="domain" description="Pyruvate kinase barrel" evidence="14">
    <location>
        <begin position="154"/>
        <end position="473"/>
    </location>
</feature>
<comment type="pathway">
    <text evidence="1 12">Carbohydrate degradation; glycolysis; pyruvate from D-glyceraldehyde 3-phosphate: step 5/5.</text>
</comment>
<keyword evidence="4 12" id="KW-0808">Transferase</keyword>
<dbReference type="InterPro" id="IPR001697">
    <property type="entry name" value="Pyr_Knase"/>
</dbReference>
<dbReference type="InterPro" id="IPR011037">
    <property type="entry name" value="Pyrv_Knase-like_insert_dom_sf"/>
</dbReference>
<comment type="catalytic activity">
    <reaction evidence="12">
        <text>pyruvate + ATP = phosphoenolpyruvate + ADP + H(+)</text>
        <dbReference type="Rhea" id="RHEA:18157"/>
        <dbReference type="ChEBI" id="CHEBI:15361"/>
        <dbReference type="ChEBI" id="CHEBI:15378"/>
        <dbReference type="ChEBI" id="CHEBI:30616"/>
        <dbReference type="ChEBI" id="CHEBI:58702"/>
        <dbReference type="ChEBI" id="CHEBI:456216"/>
        <dbReference type="EC" id="2.7.1.40"/>
    </reaction>
</comment>
<keyword evidence="10 12" id="KW-0324">Glycolysis</keyword>
<dbReference type="OrthoDB" id="9812123at2"/>
<dbReference type="AlphaFoldDB" id="A0A1G7ZW16"/>
<keyword evidence="8" id="KW-0067">ATP-binding</keyword>
<evidence type="ECO:0000256" key="12">
    <source>
        <dbReference type="RuleBase" id="RU000504"/>
    </source>
</evidence>
<evidence type="ECO:0000256" key="3">
    <source>
        <dbReference type="ARBA" id="ARBA00012142"/>
    </source>
</evidence>
<name>A0A1G7ZW16_9HYPH</name>